<comment type="caution">
    <text evidence="3">The sequence shown here is derived from an EMBL/GenBank/DDBJ whole genome shotgun (WGS) entry which is preliminary data.</text>
</comment>
<evidence type="ECO:0000256" key="1">
    <source>
        <dbReference type="SAM" id="MobiDB-lite"/>
    </source>
</evidence>
<keyword evidence="2" id="KW-1133">Transmembrane helix</keyword>
<reference evidence="3 4" key="1">
    <citation type="submission" date="2020-01" db="EMBL/GenBank/DDBJ databases">
        <title>Genomes of bacteria type strains.</title>
        <authorList>
            <person name="Chen J."/>
            <person name="Zhu S."/>
            <person name="Chen J."/>
        </authorList>
    </citation>
    <scope>NUCLEOTIDE SEQUENCE [LARGE SCALE GENOMIC DNA]</scope>
    <source>
        <strain evidence="3 4">KCTC 52919</strain>
    </source>
</reference>
<keyword evidence="2" id="KW-0812">Transmembrane</keyword>
<evidence type="ECO:0008006" key="5">
    <source>
        <dbReference type="Google" id="ProtNLM"/>
    </source>
</evidence>
<sequence length="187" mass="19300">MPAGDDIRGYPMIRFILKAGFILGLIALLLPKADDGRAATDTAPQFDVFTAMMGAQAAIADLAGFCDRAPAACAAGGEIAQFAGERIGDGIALAYSFVEGDTRLPGAFNPHDDDVTMASTTAPAPRDPLATGTIERGAPLAMPAVERIAEPRPLPLPATEIGMAAENSATRGPKAHDLPIPRPAPRA</sequence>
<dbReference type="RefSeq" id="WP_163044505.1">
    <property type="nucleotide sequence ID" value="NZ_JAAAMJ010000010.1"/>
</dbReference>
<organism evidence="3 4">
    <name type="scientific">Aurantimonas aggregata</name>
    <dbReference type="NCBI Taxonomy" id="2047720"/>
    <lineage>
        <taxon>Bacteria</taxon>
        <taxon>Pseudomonadati</taxon>
        <taxon>Pseudomonadota</taxon>
        <taxon>Alphaproteobacteria</taxon>
        <taxon>Hyphomicrobiales</taxon>
        <taxon>Aurantimonadaceae</taxon>
        <taxon>Aurantimonas</taxon>
    </lineage>
</organism>
<accession>A0A6L9MIU8</accession>
<proteinExistence type="predicted"/>
<dbReference type="InterPro" id="IPR035220">
    <property type="entry name" value="DUF5330"/>
</dbReference>
<feature type="transmembrane region" description="Helical" evidence="2">
    <location>
        <begin position="12"/>
        <end position="30"/>
    </location>
</feature>
<dbReference type="Pfam" id="PF17264">
    <property type="entry name" value="DUF5330"/>
    <property type="match status" value="1"/>
</dbReference>
<protein>
    <recommendedName>
        <fullName evidence="5">DUF5330 domain-containing protein</fullName>
    </recommendedName>
</protein>
<keyword evidence="4" id="KW-1185">Reference proteome</keyword>
<feature type="region of interest" description="Disordered" evidence="1">
    <location>
        <begin position="166"/>
        <end position="187"/>
    </location>
</feature>
<evidence type="ECO:0000313" key="4">
    <source>
        <dbReference type="Proteomes" id="UP000476332"/>
    </source>
</evidence>
<keyword evidence="2" id="KW-0472">Membrane</keyword>
<name>A0A6L9MIU8_9HYPH</name>
<dbReference type="EMBL" id="JAAAMJ010000010">
    <property type="protein sequence ID" value="NDV87753.1"/>
    <property type="molecule type" value="Genomic_DNA"/>
</dbReference>
<evidence type="ECO:0000313" key="3">
    <source>
        <dbReference type="EMBL" id="NDV87753.1"/>
    </source>
</evidence>
<dbReference type="AlphaFoldDB" id="A0A6L9MIU8"/>
<evidence type="ECO:0000256" key="2">
    <source>
        <dbReference type="SAM" id="Phobius"/>
    </source>
</evidence>
<gene>
    <name evidence="3" type="ORF">GTW51_13685</name>
</gene>
<dbReference type="Proteomes" id="UP000476332">
    <property type="component" value="Unassembled WGS sequence"/>
</dbReference>